<dbReference type="EMBL" id="SMFU01000010">
    <property type="protein sequence ID" value="TCK04810.1"/>
    <property type="molecule type" value="Genomic_DNA"/>
</dbReference>
<dbReference type="InterPro" id="IPR009057">
    <property type="entry name" value="Homeodomain-like_sf"/>
</dbReference>
<protein>
    <submittedName>
        <fullName evidence="5">AraC family transcriptional regulator</fullName>
    </submittedName>
</protein>
<dbReference type="PANTHER" id="PTHR46796">
    <property type="entry name" value="HTH-TYPE TRANSCRIPTIONAL ACTIVATOR RHAS-RELATED"/>
    <property type="match status" value="1"/>
</dbReference>
<keyword evidence="1" id="KW-0805">Transcription regulation</keyword>
<dbReference type="Pfam" id="PF12833">
    <property type="entry name" value="HTH_18"/>
    <property type="match status" value="1"/>
</dbReference>
<evidence type="ECO:0000256" key="1">
    <source>
        <dbReference type="ARBA" id="ARBA00023015"/>
    </source>
</evidence>
<dbReference type="PRINTS" id="PR00032">
    <property type="entry name" value="HTHARAC"/>
</dbReference>
<sequence length="326" mass="37116">MQHPATLTVQTASTRNVAPEQRFQYWDQFNASHFVGIRCSSYVPEGLAATQHSLHLDGMKLNWIEGNGHVVERDLTLVQAEPKESVLVSIGMGKNAFFHQGKSCEMLEGQYALLYRTDRPYLVGFTDQMHQLTIDIPLEKFHQHSQYSFDSPLRIDTNDRLVNLLIRSLYRQVNRFMQTPDAGEAEAFQRQAWRLIDAMLVRQNSAGDASSVAMHHRLMAKQYMDENLGRADLGVEEVAAALGITSRHLNRLFSEEALTPRQYLLDQRLQQAWALLTDPRRNGYGIADVAYQCGFSSQAYFARVFRRQFGLTPTDARQKHISAPLG</sequence>
<dbReference type="PANTHER" id="PTHR46796:SF6">
    <property type="entry name" value="ARAC SUBFAMILY"/>
    <property type="match status" value="1"/>
</dbReference>
<dbReference type="SMART" id="SM00342">
    <property type="entry name" value="HTH_ARAC"/>
    <property type="match status" value="1"/>
</dbReference>
<comment type="caution">
    <text evidence="5">The sequence shown here is derived from an EMBL/GenBank/DDBJ whole genome shotgun (WGS) entry which is preliminary data.</text>
</comment>
<dbReference type="GO" id="GO:0043565">
    <property type="term" value="F:sequence-specific DNA binding"/>
    <property type="evidence" value="ECO:0007669"/>
    <property type="project" value="InterPro"/>
</dbReference>
<dbReference type="Gene3D" id="1.10.10.60">
    <property type="entry name" value="Homeodomain-like"/>
    <property type="match status" value="1"/>
</dbReference>
<organism evidence="5 6">
    <name type="scientific">Marinobacterium mangrovicola</name>
    <dbReference type="NCBI Taxonomy" id="1476959"/>
    <lineage>
        <taxon>Bacteria</taxon>
        <taxon>Pseudomonadati</taxon>
        <taxon>Pseudomonadota</taxon>
        <taxon>Gammaproteobacteria</taxon>
        <taxon>Oceanospirillales</taxon>
        <taxon>Oceanospirillaceae</taxon>
        <taxon>Marinobacterium</taxon>
    </lineage>
</organism>
<dbReference type="Proteomes" id="UP000294546">
    <property type="component" value="Unassembled WGS sequence"/>
</dbReference>
<dbReference type="InterPro" id="IPR020449">
    <property type="entry name" value="Tscrpt_reg_AraC-type_HTH"/>
</dbReference>
<name>A0A4R1GDC8_9GAMM</name>
<dbReference type="RefSeq" id="WP_165900331.1">
    <property type="nucleotide sequence ID" value="NZ_SMFU01000010.1"/>
</dbReference>
<dbReference type="AlphaFoldDB" id="A0A4R1GDC8"/>
<dbReference type="PROSITE" id="PS01124">
    <property type="entry name" value="HTH_ARAC_FAMILY_2"/>
    <property type="match status" value="1"/>
</dbReference>
<evidence type="ECO:0000256" key="3">
    <source>
        <dbReference type="ARBA" id="ARBA00023163"/>
    </source>
</evidence>
<dbReference type="InterPro" id="IPR035418">
    <property type="entry name" value="AraC-bd_2"/>
</dbReference>
<evidence type="ECO:0000259" key="4">
    <source>
        <dbReference type="PROSITE" id="PS01124"/>
    </source>
</evidence>
<gene>
    <name evidence="5" type="ORF">CLV83_3259</name>
</gene>
<accession>A0A4R1GDC8</accession>
<dbReference type="SUPFAM" id="SSF46689">
    <property type="entry name" value="Homeodomain-like"/>
    <property type="match status" value="1"/>
</dbReference>
<evidence type="ECO:0000256" key="2">
    <source>
        <dbReference type="ARBA" id="ARBA00023125"/>
    </source>
</evidence>
<dbReference type="GO" id="GO:0003700">
    <property type="term" value="F:DNA-binding transcription factor activity"/>
    <property type="evidence" value="ECO:0007669"/>
    <property type="project" value="InterPro"/>
</dbReference>
<reference evidence="5 6" key="1">
    <citation type="submission" date="2019-03" db="EMBL/GenBank/DDBJ databases">
        <title>Genomic Encyclopedia of Archaeal and Bacterial Type Strains, Phase II (KMG-II): from individual species to whole genera.</title>
        <authorList>
            <person name="Goeker M."/>
        </authorList>
    </citation>
    <scope>NUCLEOTIDE SEQUENCE [LARGE SCALE GENOMIC DNA]</scope>
    <source>
        <strain evidence="5 6">DSM 27697</strain>
    </source>
</reference>
<dbReference type="Pfam" id="PF14525">
    <property type="entry name" value="AraC_binding_2"/>
    <property type="match status" value="1"/>
</dbReference>
<evidence type="ECO:0000313" key="5">
    <source>
        <dbReference type="EMBL" id="TCK04810.1"/>
    </source>
</evidence>
<dbReference type="InterPro" id="IPR018060">
    <property type="entry name" value="HTH_AraC"/>
</dbReference>
<keyword evidence="3" id="KW-0804">Transcription</keyword>
<evidence type="ECO:0000313" key="6">
    <source>
        <dbReference type="Proteomes" id="UP000294546"/>
    </source>
</evidence>
<keyword evidence="6" id="KW-1185">Reference proteome</keyword>
<feature type="domain" description="HTH araC/xylS-type" evidence="4">
    <location>
        <begin position="218"/>
        <end position="319"/>
    </location>
</feature>
<proteinExistence type="predicted"/>
<dbReference type="InterPro" id="IPR050204">
    <property type="entry name" value="AraC_XylS_family_regulators"/>
</dbReference>
<keyword evidence="2" id="KW-0238">DNA-binding</keyword>